<dbReference type="AlphaFoldDB" id="A0A5C6S0Y9"/>
<dbReference type="Pfam" id="PF01551">
    <property type="entry name" value="Peptidase_M23"/>
    <property type="match status" value="1"/>
</dbReference>
<evidence type="ECO:0000313" key="2">
    <source>
        <dbReference type="EMBL" id="TXB68033.1"/>
    </source>
</evidence>
<dbReference type="GO" id="GO:0004222">
    <property type="term" value="F:metalloendopeptidase activity"/>
    <property type="evidence" value="ECO:0007669"/>
    <property type="project" value="TreeGrafter"/>
</dbReference>
<evidence type="ECO:0000259" key="1">
    <source>
        <dbReference type="Pfam" id="PF01551"/>
    </source>
</evidence>
<dbReference type="PROSITE" id="PS51257">
    <property type="entry name" value="PROKAR_LIPOPROTEIN"/>
    <property type="match status" value="1"/>
</dbReference>
<evidence type="ECO:0000313" key="3">
    <source>
        <dbReference type="Proteomes" id="UP000321562"/>
    </source>
</evidence>
<accession>A0A5C6S0Y9</accession>
<reference evidence="2 3" key="1">
    <citation type="submission" date="2019-08" db="EMBL/GenBank/DDBJ databases">
        <authorList>
            <person name="Ye J."/>
        </authorList>
    </citation>
    <scope>NUCLEOTIDE SEQUENCE [LARGE SCALE GENOMIC DNA]</scope>
    <source>
        <strain evidence="2 3">TK008</strain>
    </source>
</reference>
<gene>
    <name evidence="2" type="ORF">FQV27_12645</name>
</gene>
<proteinExistence type="predicted"/>
<dbReference type="OrthoDB" id="7594713at2"/>
<dbReference type="CDD" id="cd12797">
    <property type="entry name" value="M23_peptidase"/>
    <property type="match status" value="1"/>
</dbReference>
<dbReference type="RefSeq" id="WP_147099059.1">
    <property type="nucleotide sequence ID" value="NZ_JBHUFH010000003.1"/>
</dbReference>
<dbReference type="SUPFAM" id="SSF51261">
    <property type="entry name" value="Duplicated hybrid motif"/>
    <property type="match status" value="1"/>
</dbReference>
<organism evidence="2 3">
    <name type="scientific">Paracoccus aurantiacus</name>
    <dbReference type="NCBI Taxonomy" id="2599412"/>
    <lineage>
        <taxon>Bacteria</taxon>
        <taxon>Pseudomonadati</taxon>
        <taxon>Pseudomonadota</taxon>
        <taxon>Alphaproteobacteria</taxon>
        <taxon>Rhodobacterales</taxon>
        <taxon>Paracoccaceae</taxon>
        <taxon>Paracoccus</taxon>
    </lineage>
</organism>
<dbReference type="EMBL" id="VOPL01000005">
    <property type="protein sequence ID" value="TXB68033.1"/>
    <property type="molecule type" value="Genomic_DNA"/>
</dbReference>
<comment type="caution">
    <text evidence="2">The sequence shown here is derived from an EMBL/GenBank/DDBJ whole genome shotgun (WGS) entry which is preliminary data.</text>
</comment>
<sequence>MKTLSSLIAAGALLAGCTSPDQSLFLYQLPYQPGSTVGVWQDHTTHSGGEFAIDMAGTNGSTTYNVVAARPGIVRFIEETNTQNCASGCPNNYVWIQHVPGLEWTKYSHLATGSVSAAGLSVGDDVAMGQVIGVESNIGMAQGSNDGRHLHFEVREVPAGSAPGPLAGDMPGTMRVPRFCIPGQVLVKGEIYTAQACNF</sequence>
<keyword evidence="3" id="KW-1185">Reference proteome</keyword>
<dbReference type="Proteomes" id="UP000321562">
    <property type="component" value="Unassembled WGS sequence"/>
</dbReference>
<dbReference type="Gene3D" id="2.70.70.10">
    <property type="entry name" value="Glucose Permease (Domain IIA)"/>
    <property type="match status" value="1"/>
</dbReference>
<dbReference type="PANTHER" id="PTHR21666:SF270">
    <property type="entry name" value="MUREIN HYDROLASE ACTIVATOR ENVC"/>
    <property type="match status" value="1"/>
</dbReference>
<name>A0A5C6S0Y9_9RHOB</name>
<protein>
    <submittedName>
        <fullName evidence="2">M23 family metallopeptidase</fullName>
    </submittedName>
</protein>
<feature type="domain" description="M23ase beta-sheet core" evidence="1">
    <location>
        <begin position="52"/>
        <end position="156"/>
    </location>
</feature>
<dbReference type="InterPro" id="IPR016047">
    <property type="entry name" value="M23ase_b-sheet_dom"/>
</dbReference>
<dbReference type="InterPro" id="IPR050570">
    <property type="entry name" value="Cell_wall_metabolism_enzyme"/>
</dbReference>
<dbReference type="PANTHER" id="PTHR21666">
    <property type="entry name" value="PEPTIDASE-RELATED"/>
    <property type="match status" value="1"/>
</dbReference>
<dbReference type="InterPro" id="IPR011055">
    <property type="entry name" value="Dup_hybrid_motif"/>
</dbReference>